<dbReference type="GO" id="GO:0031507">
    <property type="term" value="P:heterochromatin formation"/>
    <property type="evidence" value="ECO:0007669"/>
    <property type="project" value="TreeGrafter"/>
</dbReference>
<dbReference type="InterPro" id="IPR003958">
    <property type="entry name" value="CBFA_NFYB_domain"/>
</dbReference>
<protein>
    <submittedName>
        <fullName evidence="4">CCAAT-binding transcription factor, putative</fullName>
    </submittedName>
</protein>
<name>A0A1N6LWA1_BABMR</name>
<dbReference type="EMBL" id="FO082871">
    <property type="protein sequence ID" value="SIO73148.1"/>
    <property type="molecule type" value="Genomic_DNA"/>
</dbReference>
<proteinExistence type="predicted"/>
<accession>A0A1N6LWA1</accession>
<dbReference type="VEuPathDB" id="PiroplasmaDB:BMR1_01G00233"/>
<evidence type="ECO:0000259" key="3">
    <source>
        <dbReference type="Pfam" id="PF00808"/>
    </source>
</evidence>
<dbReference type="PANTHER" id="PTHR46172">
    <property type="entry name" value="DNA POLYMERASE EPSILON SUBUNIT 3"/>
    <property type="match status" value="1"/>
</dbReference>
<dbReference type="GeneID" id="33043587"/>
<keyword evidence="5" id="KW-1185">Reference proteome</keyword>
<dbReference type="KEGG" id="bmic:BMR1_01G00233"/>
<gene>
    <name evidence="4" type="ORF">BMR1_01G00233</name>
</gene>
<dbReference type="SUPFAM" id="SSF47113">
    <property type="entry name" value="Histone-fold"/>
    <property type="match status" value="1"/>
</dbReference>
<sequence length="105" mass="11760">MEPYEIISSSLHQLPFKTVQTLIQQSISKLHSGSINSRIVSHDAIHAFNRCGSLFVLFIATASQRVANLDKRKVVNESDVMKALEDCSFYQVIDKLANSGGYVFR</sequence>
<dbReference type="Gene3D" id="1.10.20.10">
    <property type="entry name" value="Histone, subunit A"/>
    <property type="match status" value="1"/>
</dbReference>
<dbReference type="GO" id="GO:0046982">
    <property type="term" value="F:protein heterodimerization activity"/>
    <property type="evidence" value="ECO:0007669"/>
    <property type="project" value="InterPro"/>
</dbReference>
<evidence type="ECO:0000313" key="5">
    <source>
        <dbReference type="Proteomes" id="UP000002899"/>
    </source>
</evidence>
<dbReference type="RefSeq" id="XP_021337260.1">
    <property type="nucleotide sequence ID" value="XM_021482897.1"/>
</dbReference>
<comment type="subcellular location">
    <subcellularLocation>
        <location evidence="1">Nucleus</location>
    </subcellularLocation>
</comment>
<dbReference type="InterPro" id="IPR051377">
    <property type="entry name" value="DNA_Pol-Epsilon_Subunit"/>
</dbReference>
<reference evidence="4 5" key="1">
    <citation type="journal article" date="2012" name="Nucleic Acids Res.">
        <title>Sequencing of the smallest Apicomplexan genome from the human pathogen Babesia microti.</title>
        <authorList>
            <person name="Cornillot E."/>
            <person name="Hadj-Kaddour K."/>
            <person name="Dassouli A."/>
            <person name="Noel B."/>
            <person name="Ranwez V."/>
            <person name="Vacherie B."/>
            <person name="Augagneur Y."/>
            <person name="Bres V."/>
            <person name="Duclos A."/>
            <person name="Randazzo S."/>
            <person name="Carcy B."/>
            <person name="Debierre-Grockiego F."/>
            <person name="Delbecq S."/>
            <person name="Moubri-Menage K."/>
            <person name="Shams-Eldin H."/>
            <person name="Usmani-Brown S."/>
            <person name="Bringaud F."/>
            <person name="Wincker P."/>
            <person name="Vivares C.P."/>
            <person name="Schwarz R.T."/>
            <person name="Schetters T.P."/>
            <person name="Krause P.J."/>
            <person name="Gorenflot A."/>
            <person name="Berry V."/>
            <person name="Barbe V."/>
            <person name="Ben Mamoun C."/>
        </authorList>
    </citation>
    <scope>NUCLEOTIDE SEQUENCE [LARGE SCALE GENOMIC DNA]</scope>
    <source>
        <strain evidence="4 5">RI</strain>
    </source>
</reference>
<keyword evidence="2" id="KW-0539">Nucleus</keyword>
<reference evidence="4 5" key="3">
    <citation type="journal article" date="2016" name="Sci. Rep.">
        <title>Genome-wide diversity and gene expression profiling of Babesia microti isolates identify polymorphic genes that mediate host-pathogen interactions.</title>
        <authorList>
            <person name="Silva J.C."/>
            <person name="Cornillot E."/>
            <person name="McCracken C."/>
            <person name="Usmani-Brown S."/>
            <person name="Dwivedi A."/>
            <person name="Ifeonu O.O."/>
            <person name="Crabtree J."/>
            <person name="Gotia H.T."/>
            <person name="Virji A.Z."/>
            <person name="Reynes C."/>
            <person name="Colinge J."/>
            <person name="Kumar V."/>
            <person name="Lawres L."/>
            <person name="Pazzi J.E."/>
            <person name="Pablo J.V."/>
            <person name="Hung C."/>
            <person name="Brancato J."/>
            <person name="Kumari P."/>
            <person name="Orvis J."/>
            <person name="Tretina K."/>
            <person name="Chibucos M."/>
            <person name="Ott S."/>
            <person name="Sadzewicz L."/>
            <person name="Sengamalay N."/>
            <person name="Shetty A.C."/>
            <person name="Su Q."/>
            <person name="Tallon L."/>
            <person name="Fraser C.M."/>
            <person name="Frutos R."/>
            <person name="Molina D.M."/>
            <person name="Krause P.J."/>
            <person name="Ben Mamoun C."/>
        </authorList>
    </citation>
    <scope>NUCLEOTIDE SEQUENCE [LARGE SCALE GENOMIC DNA]</scope>
    <source>
        <strain evidence="4 5">RI</strain>
    </source>
</reference>
<dbReference type="Proteomes" id="UP000002899">
    <property type="component" value="Chromosome I"/>
</dbReference>
<dbReference type="AlphaFoldDB" id="A0A1N6LWA1"/>
<evidence type="ECO:0000313" key="4">
    <source>
        <dbReference type="EMBL" id="SIO73148.1"/>
    </source>
</evidence>
<dbReference type="PANTHER" id="PTHR46172:SF1">
    <property type="entry name" value="DNA POLYMERASE EPSILON SUBUNIT 3"/>
    <property type="match status" value="1"/>
</dbReference>
<dbReference type="InterPro" id="IPR009072">
    <property type="entry name" value="Histone-fold"/>
</dbReference>
<dbReference type="OrthoDB" id="1707486at2759"/>
<reference evidence="4 5" key="2">
    <citation type="journal article" date="2013" name="PLoS ONE">
        <title>Whole genome mapping and re-organization of the nuclear and mitochondrial genomes of Babesia microti isolates.</title>
        <authorList>
            <person name="Cornillot E."/>
            <person name="Dassouli A."/>
            <person name="Garg A."/>
            <person name="Pachikara N."/>
            <person name="Randazzo S."/>
            <person name="Depoix D."/>
            <person name="Carcy B."/>
            <person name="Delbecq S."/>
            <person name="Frutos R."/>
            <person name="Silva J.C."/>
            <person name="Sutton R."/>
            <person name="Krause P.J."/>
            <person name="Mamoun C.B."/>
        </authorList>
    </citation>
    <scope>NUCLEOTIDE SEQUENCE [LARGE SCALE GENOMIC DNA]</scope>
    <source>
        <strain evidence="4 5">RI</strain>
    </source>
</reference>
<dbReference type="Pfam" id="PF00808">
    <property type="entry name" value="CBFD_NFYB_HMF"/>
    <property type="match status" value="1"/>
</dbReference>
<dbReference type="GO" id="GO:0006272">
    <property type="term" value="P:leading strand elongation"/>
    <property type="evidence" value="ECO:0007669"/>
    <property type="project" value="TreeGrafter"/>
</dbReference>
<evidence type="ECO:0000256" key="2">
    <source>
        <dbReference type="ARBA" id="ARBA00023242"/>
    </source>
</evidence>
<dbReference type="CDD" id="cd22928">
    <property type="entry name" value="HFD_POLE3_DPB4"/>
    <property type="match status" value="1"/>
</dbReference>
<dbReference type="GO" id="GO:0006974">
    <property type="term" value="P:DNA damage response"/>
    <property type="evidence" value="ECO:0007669"/>
    <property type="project" value="TreeGrafter"/>
</dbReference>
<feature type="domain" description="Transcription factor CBF/NF-Y/archaeal histone" evidence="3">
    <location>
        <begin position="14"/>
        <end position="84"/>
    </location>
</feature>
<dbReference type="GO" id="GO:0031490">
    <property type="term" value="F:chromatin DNA binding"/>
    <property type="evidence" value="ECO:0007669"/>
    <property type="project" value="TreeGrafter"/>
</dbReference>
<dbReference type="GO" id="GO:0008623">
    <property type="term" value="C:CHRAC"/>
    <property type="evidence" value="ECO:0007669"/>
    <property type="project" value="TreeGrafter"/>
</dbReference>
<dbReference type="GO" id="GO:0008622">
    <property type="term" value="C:epsilon DNA polymerase complex"/>
    <property type="evidence" value="ECO:0007669"/>
    <property type="project" value="TreeGrafter"/>
</dbReference>
<organism evidence="4 5">
    <name type="scientific">Babesia microti (strain RI)</name>
    <dbReference type="NCBI Taxonomy" id="1133968"/>
    <lineage>
        <taxon>Eukaryota</taxon>
        <taxon>Sar</taxon>
        <taxon>Alveolata</taxon>
        <taxon>Apicomplexa</taxon>
        <taxon>Aconoidasida</taxon>
        <taxon>Piroplasmida</taxon>
        <taxon>Babesiidae</taxon>
        <taxon>Babesia</taxon>
    </lineage>
</organism>
<evidence type="ECO:0000256" key="1">
    <source>
        <dbReference type="ARBA" id="ARBA00004123"/>
    </source>
</evidence>